<evidence type="ECO:0000313" key="2">
    <source>
        <dbReference type="EMBL" id="KAK5989966.1"/>
    </source>
</evidence>
<accession>A0ABR0SCT3</accession>
<gene>
    <name evidence="2" type="ORF">PT974_08229</name>
</gene>
<feature type="compositionally biased region" description="Polar residues" evidence="1">
    <location>
        <begin position="401"/>
        <end position="413"/>
    </location>
</feature>
<protein>
    <submittedName>
        <fullName evidence="2">Uncharacterized protein</fullName>
    </submittedName>
</protein>
<proteinExistence type="predicted"/>
<sequence length="625" mass="70590">MRGEIQKLDTYSPCSVPLQEIPDKEVEQAIVEAFGPDSAWSSNLLCGPLAPNQQQHFFEHLHDRLQKHLHLDSKLVLPFGSLSARIGFIIGGAPGAINQGLGNGGNLTLPWGIRESGFNESNVLVTTYNFQALEAPKAFELTQRPCPTEPDIIPMLLSGLVSNSMLRVVFLWGLWAEKLVMQMLGEGVIPVKIRLRRHCFLAFSSKTHSNRLYIQLPSVPTSGWGLMASSAIMMGDLLKFSCFLTNTPGIQPYLIDGSLALRTMLVYYWREGKDDSRNIEFEDLDSSLQNWVTRQGFATAKGIKELQQASGSLVASLMMLMRVVWAEWVKDQGDDKPREMRHAQIHDSRKTRRSFPPGSMQRVRELWLSQSGSYLSENQMTPSGENSDFIDTIIPEAGSDDASTAVPSGQATTDEPLPHSIDMNRIGDIEIWENEDALAESLIVQNENLIISGESNHDISDNWRPQRTEIKTRAEKSLSRICRRPPRCHTLWRDEKDAFQGKKYKIKVPHWRKRRDFTITYQHVWLPDYLDLGNGNIDVMIDKMPGKSRHPHAFARDARDDDACVCLGLHLFGTTSAGESFDYWPQRSGLVPIETMNTLADIIIEGASRAEILKRDRRWKKNVPQ</sequence>
<reference evidence="2 3" key="1">
    <citation type="submission" date="2024-01" db="EMBL/GenBank/DDBJ databases">
        <title>Complete genome of Cladobotryum mycophilum ATHUM6906.</title>
        <authorList>
            <person name="Christinaki A.C."/>
            <person name="Myridakis A.I."/>
            <person name="Kouvelis V.N."/>
        </authorList>
    </citation>
    <scope>NUCLEOTIDE SEQUENCE [LARGE SCALE GENOMIC DNA]</scope>
    <source>
        <strain evidence="2 3">ATHUM6906</strain>
    </source>
</reference>
<comment type="caution">
    <text evidence="2">The sequence shown here is derived from an EMBL/GenBank/DDBJ whole genome shotgun (WGS) entry which is preliminary data.</text>
</comment>
<feature type="region of interest" description="Disordered" evidence="1">
    <location>
        <begin position="398"/>
        <end position="420"/>
    </location>
</feature>
<feature type="compositionally biased region" description="Basic and acidic residues" evidence="1">
    <location>
        <begin position="336"/>
        <end position="348"/>
    </location>
</feature>
<evidence type="ECO:0000313" key="3">
    <source>
        <dbReference type="Proteomes" id="UP001338125"/>
    </source>
</evidence>
<keyword evidence="3" id="KW-1185">Reference proteome</keyword>
<dbReference type="Proteomes" id="UP001338125">
    <property type="component" value="Unassembled WGS sequence"/>
</dbReference>
<feature type="region of interest" description="Disordered" evidence="1">
    <location>
        <begin position="336"/>
        <end position="357"/>
    </location>
</feature>
<dbReference type="EMBL" id="JAVFKD010000014">
    <property type="protein sequence ID" value="KAK5989966.1"/>
    <property type="molecule type" value="Genomic_DNA"/>
</dbReference>
<evidence type="ECO:0000256" key="1">
    <source>
        <dbReference type="SAM" id="MobiDB-lite"/>
    </source>
</evidence>
<name>A0ABR0SCT3_9HYPO</name>
<organism evidence="2 3">
    <name type="scientific">Cladobotryum mycophilum</name>
    <dbReference type="NCBI Taxonomy" id="491253"/>
    <lineage>
        <taxon>Eukaryota</taxon>
        <taxon>Fungi</taxon>
        <taxon>Dikarya</taxon>
        <taxon>Ascomycota</taxon>
        <taxon>Pezizomycotina</taxon>
        <taxon>Sordariomycetes</taxon>
        <taxon>Hypocreomycetidae</taxon>
        <taxon>Hypocreales</taxon>
        <taxon>Hypocreaceae</taxon>
        <taxon>Cladobotryum</taxon>
    </lineage>
</organism>